<keyword evidence="1" id="KW-0677">Repeat</keyword>
<evidence type="ECO:0000256" key="1">
    <source>
        <dbReference type="ARBA" id="ARBA00022737"/>
    </source>
</evidence>
<dbReference type="Gene3D" id="1.25.40.20">
    <property type="entry name" value="Ankyrin repeat-containing domain"/>
    <property type="match status" value="4"/>
</dbReference>
<name>A0A0G4F3C8_9ALVE</name>
<dbReference type="SUPFAM" id="SSF48403">
    <property type="entry name" value="Ankyrin repeat"/>
    <property type="match status" value="1"/>
</dbReference>
<keyword evidence="2" id="KW-0040">ANK repeat</keyword>
<dbReference type="VEuPathDB" id="CryptoDB:Cvel_15025"/>
<dbReference type="PANTHER" id="PTHR24189">
    <property type="entry name" value="MYOTROPHIN"/>
    <property type="match status" value="1"/>
</dbReference>
<evidence type="ECO:0000256" key="2">
    <source>
        <dbReference type="ARBA" id="ARBA00023043"/>
    </source>
</evidence>
<dbReference type="PANTHER" id="PTHR24189:SF50">
    <property type="entry name" value="ANKYRIN REPEAT AND SOCS BOX PROTEIN 2"/>
    <property type="match status" value="1"/>
</dbReference>
<dbReference type="SMART" id="SM00248">
    <property type="entry name" value="ANK"/>
    <property type="match status" value="9"/>
</dbReference>
<reference evidence="3" key="1">
    <citation type="submission" date="2014-11" db="EMBL/GenBank/DDBJ databases">
        <authorList>
            <person name="Otto D Thomas"/>
            <person name="Naeem Raeece"/>
        </authorList>
    </citation>
    <scope>NUCLEOTIDE SEQUENCE</scope>
</reference>
<accession>A0A0G4F3C8</accession>
<gene>
    <name evidence="3" type="ORF">Cvel_15025</name>
</gene>
<dbReference type="EMBL" id="CDMZ01000103">
    <property type="protein sequence ID" value="CEM06692.1"/>
    <property type="molecule type" value="Genomic_DNA"/>
</dbReference>
<protein>
    <submittedName>
        <fullName evidence="3">Uncharacterized protein</fullName>
    </submittedName>
</protein>
<dbReference type="PhylomeDB" id="A0A0G4F3C8"/>
<sequence>MLLIRSGVVGVRQFWKLSSITKGLLKARDDSTSLGFGSLISGFDLASERAHLWEVLKQCLAFDNVMALRQVLAIRGVAARYPLLLRCALEKRAQKCVNFLIEVHPPFVCRDLTKDAVSVLTNESLEGLLRARIVRPDSWIELDDPGVRECSMQPLLTALIDARRFECAEMLLNAGARVDLVECYMESARSGALDFGRAPLLALVLQLAATTKSRCDVLERGKRELRMTQAGRESALLLLKRLANVSKDSGCLNWEGSVWMRIKRVCVCTAGSPCACEFGKAEPREATALGLACMAREPAAVRILLDAGAETSVGRGEGGDKPSLAMLTLGGGWLISRLEDGPSSEVLAALGGAGVDLNKTGKVVERERAKGHTPLSFSCFLGLQQCVEVLVEKGVDAKHTLRPSGPGQSHVHLPLIEALGRGGISSSSGWTGSVLTSVVKKLLEGGADPNAAAVTRSAAFRAGFTRKESRKVTPLQVLLRLFDLNALTSDETHEIAKSLIMAGARSDRPLSLQEGPSLVDPTFSQLSPLGIACAAHDVRLVRLLCRDGGADPNRWGEVLAREKRDAPLLLAVSQFPSRHPETRDETAAEIVEVLAEGGADLEITSVSSERMRHNLSALFLACANGLEKTAKVLLDKFASPNGKEGENYFREPPGFRLTRSPLLELIHPSLDTLLPDTEQLVVPPPFPVRSRILRLLLERGADPNQIGCTKVSGYFWTVTPLQLALYAEPAQSAVQSEEEGPDVMRAHNEQRVDLARLLIDHGARCPFSSAPTFQAMQAAFEASGYRMPVMKASPLFLACETQDIEFVRHVCEEGRADPNGEGQGREGTEQFLEWIQLGRLSQTVTDDRADPRKRVFHPLEFVLFELCKRDRNFEKRWKMVNALVEMGADVDRLSSVAEKGSWSERAVVLSGLMELEHARGHARGPLIKRVMELIAPGPVNTVLIEQNID</sequence>
<evidence type="ECO:0000313" key="3">
    <source>
        <dbReference type="EMBL" id="CEM06692.1"/>
    </source>
</evidence>
<proteinExistence type="predicted"/>
<dbReference type="AlphaFoldDB" id="A0A0G4F3C8"/>
<dbReference type="InterPro" id="IPR002110">
    <property type="entry name" value="Ankyrin_rpt"/>
</dbReference>
<dbReference type="InterPro" id="IPR050745">
    <property type="entry name" value="Multifunctional_regulatory"/>
</dbReference>
<dbReference type="InterPro" id="IPR036770">
    <property type="entry name" value="Ankyrin_rpt-contain_sf"/>
</dbReference>
<organism evidence="3">
    <name type="scientific">Chromera velia CCMP2878</name>
    <dbReference type="NCBI Taxonomy" id="1169474"/>
    <lineage>
        <taxon>Eukaryota</taxon>
        <taxon>Sar</taxon>
        <taxon>Alveolata</taxon>
        <taxon>Colpodellida</taxon>
        <taxon>Chromeraceae</taxon>
        <taxon>Chromera</taxon>
    </lineage>
</organism>